<dbReference type="GO" id="GO:0003691">
    <property type="term" value="F:double-stranded telomeric DNA binding"/>
    <property type="evidence" value="ECO:0007669"/>
    <property type="project" value="TreeGrafter"/>
</dbReference>
<dbReference type="GO" id="GO:0051880">
    <property type="term" value="F:G-quadruplex DNA binding"/>
    <property type="evidence" value="ECO:0007669"/>
    <property type="project" value="TreeGrafter"/>
</dbReference>
<proteinExistence type="inferred from homology"/>
<evidence type="ECO:0000256" key="16">
    <source>
        <dbReference type="ARBA" id="ARBA00023242"/>
    </source>
</evidence>
<feature type="coiled-coil region" evidence="19">
    <location>
        <begin position="965"/>
        <end position="992"/>
    </location>
</feature>
<dbReference type="InterPro" id="IPR013134">
    <property type="entry name" value="Zn_hook_RAD50"/>
</dbReference>
<reference evidence="22 23" key="1">
    <citation type="journal article" date="2019" name="Sci. Rep.">
        <title>Comparative genomics of chytrid fungi reveal insights into the obligate biotrophic and pathogenic lifestyle of Synchytrium endobioticum.</title>
        <authorList>
            <person name="van de Vossenberg B.T.L.H."/>
            <person name="Warris S."/>
            <person name="Nguyen H.D.T."/>
            <person name="van Gent-Pelzer M.P.E."/>
            <person name="Joly D.L."/>
            <person name="van de Geest H.C."/>
            <person name="Bonants P.J.M."/>
            <person name="Smith D.S."/>
            <person name="Levesque C.A."/>
            <person name="van der Lee T.A.J."/>
        </authorList>
    </citation>
    <scope>NUCLEOTIDE SEQUENCE [LARGE SCALE GENOMIC DNA]</scope>
    <source>
        <strain evidence="22 23">CBS 675.73</strain>
    </source>
</reference>
<comment type="similarity">
    <text evidence="4">Belongs to the SMC family. RAD50 subfamily.</text>
</comment>
<dbReference type="PANTHER" id="PTHR18867:SF12">
    <property type="entry name" value="DNA REPAIR PROTEIN RAD50"/>
    <property type="match status" value="1"/>
</dbReference>
<evidence type="ECO:0000256" key="15">
    <source>
        <dbReference type="ARBA" id="ARBA00023204"/>
    </source>
</evidence>
<evidence type="ECO:0000256" key="2">
    <source>
        <dbReference type="ARBA" id="ARBA00004123"/>
    </source>
</evidence>
<evidence type="ECO:0000256" key="11">
    <source>
        <dbReference type="ARBA" id="ARBA00022833"/>
    </source>
</evidence>
<accession>A0A507FIA6</accession>
<evidence type="ECO:0000256" key="3">
    <source>
        <dbReference type="ARBA" id="ARBA00004286"/>
    </source>
</evidence>
<dbReference type="SUPFAM" id="SSF52540">
    <property type="entry name" value="P-loop containing nucleoside triphosphate hydrolases"/>
    <property type="match status" value="1"/>
</dbReference>
<evidence type="ECO:0000256" key="6">
    <source>
        <dbReference type="ARBA" id="ARBA00022454"/>
    </source>
</evidence>
<evidence type="ECO:0000256" key="8">
    <source>
        <dbReference type="ARBA" id="ARBA00022741"/>
    </source>
</evidence>
<dbReference type="FunFam" id="3.40.50.300:FF:001195">
    <property type="entry name" value="DNA repair protein rad50"/>
    <property type="match status" value="1"/>
</dbReference>
<feature type="coiled-coil region" evidence="19">
    <location>
        <begin position="1016"/>
        <end position="1076"/>
    </location>
</feature>
<comment type="catalytic activity">
    <reaction evidence="18">
        <text>ATP + H2O = ADP + phosphate + H(+)</text>
        <dbReference type="Rhea" id="RHEA:13065"/>
        <dbReference type="ChEBI" id="CHEBI:15377"/>
        <dbReference type="ChEBI" id="CHEBI:15378"/>
        <dbReference type="ChEBI" id="CHEBI:30616"/>
        <dbReference type="ChEBI" id="CHEBI:43474"/>
        <dbReference type="ChEBI" id="CHEBI:456216"/>
    </reaction>
</comment>
<feature type="coiled-coil region" evidence="19">
    <location>
        <begin position="746"/>
        <end position="931"/>
    </location>
</feature>
<dbReference type="InterPro" id="IPR038729">
    <property type="entry name" value="Rad50/SbcC_AAA"/>
</dbReference>
<evidence type="ECO:0000313" key="22">
    <source>
        <dbReference type="EMBL" id="TPX76033.1"/>
    </source>
</evidence>
<name>A0A507FIA6_9FUNG</name>
<dbReference type="GO" id="GO:0000722">
    <property type="term" value="P:telomere maintenance via recombination"/>
    <property type="evidence" value="ECO:0007669"/>
    <property type="project" value="TreeGrafter"/>
</dbReference>
<dbReference type="GO" id="GO:0000794">
    <property type="term" value="C:condensed nuclear chromosome"/>
    <property type="evidence" value="ECO:0007669"/>
    <property type="project" value="TreeGrafter"/>
</dbReference>
<dbReference type="GO" id="GO:0005524">
    <property type="term" value="F:ATP binding"/>
    <property type="evidence" value="ECO:0007669"/>
    <property type="project" value="UniProtKB-KW"/>
</dbReference>
<feature type="coiled-coil region" evidence="19">
    <location>
        <begin position="211"/>
        <end position="277"/>
    </location>
</feature>
<evidence type="ECO:0000256" key="1">
    <source>
        <dbReference type="ARBA" id="ARBA00001947"/>
    </source>
</evidence>
<dbReference type="Pfam" id="PF04423">
    <property type="entry name" value="Rad50_zn_hook"/>
    <property type="match status" value="1"/>
</dbReference>
<keyword evidence="15" id="KW-0234">DNA repair</keyword>
<feature type="domain" description="Rad50/SbcC-type AAA" evidence="21">
    <location>
        <begin position="6"/>
        <end position="230"/>
    </location>
</feature>
<evidence type="ECO:0000256" key="7">
    <source>
        <dbReference type="ARBA" id="ARBA00022723"/>
    </source>
</evidence>
<evidence type="ECO:0000256" key="14">
    <source>
        <dbReference type="ARBA" id="ARBA00023054"/>
    </source>
</evidence>
<dbReference type="GO" id="GO:0030870">
    <property type="term" value="C:Mre11 complex"/>
    <property type="evidence" value="ECO:0007669"/>
    <property type="project" value="InterPro"/>
</dbReference>
<dbReference type="NCBIfam" id="TIGR00606">
    <property type="entry name" value="rad50"/>
    <property type="match status" value="1"/>
</dbReference>
<dbReference type="STRING" id="246404.A0A507FIA6"/>
<comment type="cofactor">
    <cofactor evidence="1">
        <name>Zn(2+)</name>
        <dbReference type="ChEBI" id="CHEBI:29105"/>
    </cofactor>
</comment>
<keyword evidence="17" id="KW-0469">Meiosis</keyword>
<evidence type="ECO:0000259" key="20">
    <source>
        <dbReference type="Pfam" id="PF04423"/>
    </source>
</evidence>
<feature type="domain" description="Zinc-hook" evidence="20">
    <location>
        <begin position="663"/>
        <end position="704"/>
    </location>
</feature>
<dbReference type="PANTHER" id="PTHR18867">
    <property type="entry name" value="RAD50"/>
    <property type="match status" value="1"/>
</dbReference>
<evidence type="ECO:0000256" key="10">
    <source>
        <dbReference type="ARBA" id="ARBA00022801"/>
    </source>
</evidence>
<protein>
    <recommendedName>
        <fullName evidence="5">DNA repair protein RAD50</fullName>
    </recommendedName>
</protein>
<keyword evidence="16" id="KW-0539">Nucleus</keyword>
<dbReference type="OrthoDB" id="18797at2759"/>
<dbReference type="InterPro" id="IPR004584">
    <property type="entry name" value="Rad50_eukaryotes"/>
</dbReference>
<evidence type="ECO:0000256" key="18">
    <source>
        <dbReference type="ARBA" id="ARBA00049360"/>
    </source>
</evidence>
<evidence type="ECO:0000256" key="17">
    <source>
        <dbReference type="ARBA" id="ARBA00023254"/>
    </source>
</evidence>
<feature type="coiled-coil region" evidence="19">
    <location>
        <begin position="306"/>
        <end position="340"/>
    </location>
</feature>
<dbReference type="Pfam" id="PF13476">
    <property type="entry name" value="AAA_23"/>
    <property type="match status" value="1"/>
</dbReference>
<dbReference type="GO" id="GO:0006302">
    <property type="term" value="P:double-strand break repair"/>
    <property type="evidence" value="ECO:0007669"/>
    <property type="project" value="InterPro"/>
</dbReference>
<keyword evidence="6" id="KW-0158">Chromosome</keyword>
<evidence type="ECO:0000256" key="19">
    <source>
        <dbReference type="SAM" id="Coils"/>
    </source>
</evidence>
<dbReference type="FunFam" id="3.40.50.300:FF:000947">
    <property type="entry name" value="DNA repair protein RAD50"/>
    <property type="match status" value="1"/>
</dbReference>
<sequence>MSVIEKLLIRGIRSFDPDAEAAIYFYTPLTLIVGHNGAGKTTIIESLKFATIGDMPPNSQKSFVHDPRVANTSQVKAQVKLQFCNVNGKRLVITRSLCLTQKKAVMTQKTLESLLAHVTDDNKLVSITSKCAELDAAIPEQLGVSKAILDNVIFCHQEESYWPLAEPSILKKKFDEIFASTRYTKALESIKSLRKDQTAQIKVDYNELEHLKLNRERADSLSKDREEMEERIAKALARKSELESGEIEVVSSQLRNLEREQQKLQNLYSQIQQHEMKRNMLAASIEEMKAVMEIFEDSDEDLKTLLKQYQESVQRESANLYQLEEAVMEATRHISEKESEIGRLLTSKGQMQAEVDAHTRRISQGDQLFTTIASSLNIRGFSAPFGDADIAQFLRKLNDNLETQIQLLEVAKVEAQAEQSSVRTRLQKVQNGITSQQETKKMLKRQMDTQRQKIATTTANMHSLAVSQNEIADANARIAEEESWIATYKKNFRPAEADAKIRSLSEEMHVQEAKVVRLTAEIGVLSSQGETQARLNLKLQDKKKKEDGLKAIMTPFKHAFKNVFNRDPNLTSCGNEITVELRNKEKSSTLAKEKFDNQSKHISGLEGKLVMTKNRLQALSKDISEVCPPGVDFLMAYEEAETEYDEELGSEKTITSANVMIQKYMRLFNKDKCCPLCARGFDTDSDAQKFLKRLQDTLSKIPNKDEQAAALAEKSARFKKFQGLKTLYNEIQRLRDAELPPLKQSIRELEKEIEEGRGLFEDLEEEVSAMKAEVNNLQELRMKCDEVSKCSNDIKALDGEIDNLQTELSISGSLRTSAEAQEEQKEAQLKGLNLRREVDRLKTEFETRQRELQNHENLLHQAKSHLTNKTLIWQRREELEASISEMKSEMEKFSKDMEVADSVANELIPSVRALEEELESASAKSSKITSAYEKSIQENRSHISNVESFQAEVKRFKETNTPARLDRCLNEVQALRAEINHLQTAKDDATNKISAIQKSTSEVTVLQRGINDNLKYREQMRAMAEADQDIARLKAEAAQKDIGSVQTQRRRLTEKYERLCEELAGLSGELKQMQEQSIRIDKDLHTNFGNIVEKHSMQVVKLKTETLAIQDLEKYSKALENAIMKYHSMKMDEINKIIRELWVNTYKGNDIETIEIRSDNENSTAKNRSYNYRVVMIKEQTELDMRGRCSAGQKVLACLIIRLALAETFCLNCGILALDEPTTNLDRDNSEALAESLSNIIKLRRAQKNFQLIIITHDEDFMNQIGHHDYADYYWRVSKDAMQHSIIERQNIV</sequence>
<dbReference type="GO" id="GO:0007004">
    <property type="term" value="P:telomere maintenance via telomerase"/>
    <property type="evidence" value="ECO:0007669"/>
    <property type="project" value="TreeGrafter"/>
</dbReference>
<dbReference type="GO" id="GO:0016887">
    <property type="term" value="F:ATP hydrolysis activity"/>
    <property type="evidence" value="ECO:0007669"/>
    <property type="project" value="InterPro"/>
</dbReference>
<dbReference type="EMBL" id="QEAP01000060">
    <property type="protein sequence ID" value="TPX76033.1"/>
    <property type="molecule type" value="Genomic_DNA"/>
</dbReference>
<keyword evidence="11" id="KW-0862">Zinc</keyword>
<gene>
    <name evidence="22" type="ORF">CcCBS67573_g02696</name>
</gene>
<keyword evidence="8" id="KW-0547">Nucleotide-binding</keyword>
<keyword evidence="23" id="KW-1185">Reference proteome</keyword>
<dbReference type="Gene3D" id="3.40.50.300">
    <property type="entry name" value="P-loop containing nucleotide triphosphate hydrolases"/>
    <property type="match status" value="2"/>
</dbReference>
<organism evidence="22 23">
    <name type="scientific">Chytriomyces confervae</name>
    <dbReference type="NCBI Taxonomy" id="246404"/>
    <lineage>
        <taxon>Eukaryota</taxon>
        <taxon>Fungi</taxon>
        <taxon>Fungi incertae sedis</taxon>
        <taxon>Chytridiomycota</taxon>
        <taxon>Chytridiomycota incertae sedis</taxon>
        <taxon>Chytridiomycetes</taxon>
        <taxon>Chytridiales</taxon>
        <taxon>Chytriomycetaceae</taxon>
        <taxon>Chytriomyces</taxon>
    </lineage>
</organism>
<comment type="caution">
    <text evidence="22">The sequence shown here is derived from an EMBL/GenBank/DDBJ whole genome shotgun (WGS) entry which is preliminary data.</text>
</comment>
<evidence type="ECO:0000256" key="12">
    <source>
        <dbReference type="ARBA" id="ARBA00022840"/>
    </source>
</evidence>
<keyword evidence="14 19" id="KW-0175">Coiled coil</keyword>
<keyword evidence="12" id="KW-0067">ATP-binding</keyword>
<keyword evidence="10" id="KW-0378">Hydrolase</keyword>
<evidence type="ECO:0000256" key="9">
    <source>
        <dbReference type="ARBA" id="ARBA00022763"/>
    </source>
</evidence>
<feature type="coiled-coil region" evidence="19">
    <location>
        <begin position="391"/>
        <end position="460"/>
    </location>
</feature>
<evidence type="ECO:0000259" key="21">
    <source>
        <dbReference type="Pfam" id="PF13476"/>
    </source>
</evidence>
<dbReference type="GO" id="GO:0046872">
    <property type="term" value="F:metal ion binding"/>
    <property type="evidence" value="ECO:0007669"/>
    <property type="project" value="UniProtKB-KW"/>
</dbReference>
<evidence type="ECO:0000256" key="4">
    <source>
        <dbReference type="ARBA" id="ARBA00009439"/>
    </source>
</evidence>
<keyword evidence="7" id="KW-0479">Metal-binding</keyword>
<evidence type="ECO:0000256" key="13">
    <source>
        <dbReference type="ARBA" id="ARBA00022842"/>
    </source>
</evidence>
<dbReference type="GO" id="GO:0043047">
    <property type="term" value="F:single-stranded telomeric DNA binding"/>
    <property type="evidence" value="ECO:0007669"/>
    <property type="project" value="TreeGrafter"/>
</dbReference>
<keyword evidence="9" id="KW-0227">DNA damage</keyword>
<dbReference type="GO" id="GO:0070192">
    <property type="term" value="P:chromosome organization involved in meiotic cell cycle"/>
    <property type="evidence" value="ECO:0007669"/>
    <property type="project" value="TreeGrafter"/>
</dbReference>
<comment type="subcellular location">
    <subcellularLocation>
        <location evidence="3">Chromosome</location>
    </subcellularLocation>
    <subcellularLocation>
        <location evidence="2">Nucleus</location>
    </subcellularLocation>
</comment>
<evidence type="ECO:0000256" key="5">
    <source>
        <dbReference type="ARBA" id="ARBA00017893"/>
    </source>
</evidence>
<dbReference type="Proteomes" id="UP000320333">
    <property type="component" value="Unassembled WGS sequence"/>
</dbReference>
<keyword evidence="13" id="KW-0460">Magnesium</keyword>
<evidence type="ECO:0000313" key="23">
    <source>
        <dbReference type="Proteomes" id="UP000320333"/>
    </source>
</evidence>
<dbReference type="InterPro" id="IPR027417">
    <property type="entry name" value="P-loop_NTPase"/>
</dbReference>
<dbReference type="Gene3D" id="1.10.287.1490">
    <property type="match status" value="1"/>
</dbReference>